<proteinExistence type="predicted"/>
<evidence type="ECO:0000313" key="1">
    <source>
        <dbReference type="EMBL" id="RXK41273.1"/>
    </source>
</evidence>
<accession>A0A4Q1BT83</accession>
<keyword evidence="2" id="KW-1185">Reference proteome</keyword>
<comment type="caution">
    <text evidence="1">The sequence shown here is derived from an EMBL/GenBank/DDBJ whole genome shotgun (WGS) entry which is preliminary data.</text>
</comment>
<gene>
    <name evidence="1" type="ORF">M231_01423</name>
</gene>
<dbReference type="Proteomes" id="UP000289152">
    <property type="component" value="Unassembled WGS sequence"/>
</dbReference>
<name>A0A4Q1BT83_TREME</name>
<dbReference type="EMBL" id="SDIL01000010">
    <property type="protein sequence ID" value="RXK41273.1"/>
    <property type="molecule type" value="Genomic_DNA"/>
</dbReference>
<dbReference type="InParanoid" id="A0A4Q1BT83"/>
<dbReference type="VEuPathDB" id="FungiDB:TREMEDRAFT_65215"/>
<dbReference type="AlphaFoldDB" id="A0A4Q1BT83"/>
<protein>
    <submittedName>
        <fullName evidence="1">Uncharacterized protein</fullName>
    </submittedName>
</protein>
<reference evidence="1 2" key="1">
    <citation type="submission" date="2016-06" db="EMBL/GenBank/DDBJ databases">
        <title>Evolution of pathogenesis and genome organization in the Tremellales.</title>
        <authorList>
            <person name="Cuomo C."/>
            <person name="Litvintseva A."/>
            <person name="Heitman J."/>
            <person name="Chen Y."/>
            <person name="Sun S."/>
            <person name="Springer D."/>
            <person name="Dromer F."/>
            <person name="Young S."/>
            <person name="Zeng Q."/>
            <person name="Chapman S."/>
            <person name="Gujja S."/>
            <person name="Saif S."/>
            <person name="Birren B."/>
        </authorList>
    </citation>
    <scope>NUCLEOTIDE SEQUENCE [LARGE SCALE GENOMIC DNA]</scope>
    <source>
        <strain evidence="1 2">ATCC 28783</strain>
    </source>
</reference>
<organism evidence="1 2">
    <name type="scientific">Tremella mesenterica</name>
    <name type="common">Jelly fungus</name>
    <dbReference type="NCBI Taxonomy" id="5217"/>
    <lineage>
        <taxon>Eukaryota</taxon>
        <taxon>Fungi</taxon>
        <taxon>Dikarya</taxon>
        <taxon>Basidiomycota</taxon>
        <taxon>Agaricomycotina</taxon>
        <taxon>Tremellomycetes</taxon>
        <taxon>Tremellales</taxon>
        <taxon>Tremellaceae</taxon>
        <taxon>Tremella</taxon>
    </lineage>
</organism>
<evidence type="ECO:0000313" key="2">
    <source>
        <dbReference type="Proteomes" id="UP000289152"/>
    </source>
</evidence>
<sequence>MSTWQNDEKIAPKGSAIDTSLRLRTTERYYWTILYSFKKFKTTEEAVTALNTIRYEQQQLAKTVGERTAEDDPTRRIDISQYFQQDTGISYPPSHITGDAGTLTAWVRGCATDLERQRYEYITEMQYPLANHILWEQETLDLVMKCTKALSMVWEDVDPIRSSQLSWALSQLYKSRLQNADSRTTVDIYEKSVTEVQEAMKRLQGSLQESKTNVH</sequence>